<dbReference type="GO" id="GO:0006747">
    <property type="term" value="P:FAD biosynthetic process"/>
    <property type="evidence" value="ECO:0007669"/>
    <property type="project" value="UniProtKB-UniRule"/>
</dbReference>
<evidence type="ECO:0000256" key="5">
    <source>
        <dbReference type="ARBA" id="ARBA00022643"/>
    </source>
</evidence>
<comment type="catalytic activity">
    <reaction evidence="14 15">
        <text>FMN + ATP + H(+) = FAD + diphosphate</text>
        <dbReference type="Rhea" id="RHEA:17237"/>
        <dbReference type="ChEBI" id="CHEBI:15378"/>
        <dbReference type="ChEBI" id="CHEBI:30616"/>
        <dbReference type="ChEBI" id="CHEBI:33019"/>
        <dbReference type="ChEBI" id="CHEBI:57692"/>
        <dbReference type="ChEBI" id="CHEBI:58210"/>
        <dbReference type="EC" id="2.7.7.2"/>
    </reaction>
</comment>
<evidence type="ECO:0000256" key="4">
    <source>
        <dbReference type="ARBA" id="ARBA00022630"/>
    </source>
</evidence>
<keyword evidence="7 15" id="KW-0548">Nucleotidyltransferase</keyword>
<dbReference type="UniPathway" id="UPA00277">
    <property type="reaction ID" value="UER00407"/>
</dbReference>
<evidence type="ECO:0000256" key="15">
    <source>
        <dbReference type="PIRNR" id="PIRNR004491"/>
    </source>
</evidence>
<dbReference type="InterPro" id="IPR023468">
    <property type="entry name" value="Riboflavin_kinase"/>
</dbReference>
<evidence type="ECO:0000256" key="9">
    <source>
        <dbReference type="ARBA" id="ARBA00022777"/>
    </source>
</evidence>
<evidence type="ECO:0000259" key="16">
    <source>
        <dbReference type="SMART" id="SM00904"/>
    </source>
</evidence>
<reference evidence="17" key="1">
    <citation type="journal article" date="2020" name="mSystems">
        <title>Genome- and Community-Level Interaction Insights into Carbon Utilization and Element Cycling Functions of Hydrothermarchaeota in Hydrothermal Sediment.</title>
        <authorList>
            <person name="Zhou Z."/>
            <person name="Liu Y."/>
            <person name="Xu W."/>
            <person name="Pan J."/>
            <person name="Luo Z.H."/>
            <person name="Li M."/>
        </authorList>
    </citation>
    <scope>NUCLEOTIDE SEQUENCE [LARGE SCALE GENOMIC DNA]</scope>
    <source>
        <strain evidence="17">SpSt-114</strain>
    </source>
</reference>
<evidence type="ECO:0000256" key="11">
    <source>
        <dbReference type="ARBA" id="ARBA00022840"/>
    </source>
</evidence>
<keyword evidence="12" id="KW-0511">Multifunctional enzyme</keyword>
<evidence type="ECO:0000256" key="12">
    <source>
        <dbReference type="ARBA" id="ARBA00023268"/>
    </source>
</evidence>
<protein>
    <recommendedName>
        <fullName evidence="15">Riboflavin biosynthesis protein</fullName>
    </recommendedName>
    <domain>
        <recommendedName>
            <fullName evidence="15">Riboflavin kinase</fullName>
            <ecNumber evidence="15">2.7.1.26</ecNumber>
        </recommendedName>
        <alternativeName>
            <fullName evidence="15">Flavokinase</fullName>
        </alternativeName>
    </domain>
    <domain>
        <recommendedName>
            <fullName evidence="15">FMN adenylyltransferase</fullName>
            <ecNumber evidence="15">2.7.7.2</ecNumber>
        </recommendedName>
        <alternativeName>
            <fullName evidence="15">FAD pyrophosphorylase</fullName>
        </alternativeName>
        <alternativeName>
            <fullName evidence="15">FAD synthase</fullName>
        </alternativeName>
    </domain>
</protein>
<dbReference type="GO" id="GO:0008531">
    <property type="term" value="F:riboflavin kinase activity"/>
    <property type="evidence" value="ECO:0007669"/>
    <property type="project" value="UniProtKB-UniRule"/>
</dbReference>
<evidence type="ECO:0000256" key="2">
    <source>
        <dbReference type="ARBA" id="ARBA00004726"/>
    </source>
</evidence>
<dbReference type="Gene3D" id="2.40.30.30">
    <property type="entry name" value="Riboflavin kinase-like"/>
    <property type="match status" value="1"/>
</dbReference>
<keyword evidence="10 15" id="KW-0274">FAD</keyword>
<evidence type="ECO:0000256" key="8">
    <source>
        <dbReference type="ARBA" id="ARBA00022741"/>
    </source>
</evidence>
<dbReference type="GO" id="GO:0009398">
    <property type="term" value="P:FMN biosynthetic process"/>
    <property type="evidence" value="ECO:0007669"/>
    <property type="project" value="UniProtKB-UniRule"/>
</dbReference>
<keyword evidence="6 15" id="KW-0808">Transferase</keyword>
<keyword evidence="11 15" id="KW-0067">ATP-binding</keyword>
<dbReference type="EMBL" id="DSAC01000050">
    <property type="protein sequence ID" value="HHO73791.1"/>
    <property type="molecule type" value="Genomic_DNA"/>
</dbReference>
<keyword evidence="5 15" id="KW-0288">FMN</keyword>
<organism evidence="17">
    <name type="scientific">Thermocrinis ruber</name>
    <dbReference type="NCBI Taxonomy" id="75906"/>
    <lineage>
        <taxon>Bacteria</taxon>
        <taxon>Pseudomonadati</taxon>
        <taxon>Aquificota</taxon>
        <taxon>Aquificia</taxon>
        <taxon>Aquificales</taxon>
        <taxon>Aquificaceae</taxon>
        <taxon>Thermocrinis</taxon>
    </lineage>
</organism>
<dbReference type="NCBIfam" id="NF004162">
    <property type="entry name" value="PRK05627.1-5"/>
    <property type="match status" value="1"/>
</dbReference>
<dbReference type="SUPFAM" id="SSF82114">
    <property type="entry name" value="Riboflavin kinase-like"/>
    <property type="match status" value="1"/>
</dbReference>
<dbReference type="PANTHER" id="PTHR22749">
    <property type="entry name" value="RIBOFLAVIN KINASE/FMN ADENYLYLTRANSFERASE"/>
    <property type="match status" value="1"/>
</dbReference>
<comment type="caution">
    <text evidence="17">The sequence shown here is derived from an EMBL/GenBank/DDBJ whole genome shotgun (WGS) entry which is preliminary data.</text>
</comment>
<accession>A0A7C5X145</accession>
<name>A0A7C5X145_9AQUI</name>
<dbReference type="CDD" id="cd02064">
    <property type="entry name" value="FAD_synthetase_N"/>
    <property type="match status" value="1"/>
</dbReference>
<comment type="pathway">
    <text evidence="3 15">Cofactor biosynthesis; FMN biosynthesis; FMN from riboflavin (ATP route): step 1/1.</text>
</comment>
<dbReference type="SMART" id="SM00904">
    <property type="entry name" value="Flavokinase"/>
    <property type="match status" value="1"/>
</dbReference>
<comment type="similarity">
    <text evidence="15">Belongs to the ribF family.</text>
</comment>
<evidence type="ECO:0000313" key="17">
    <source>
        <dbReference type="EMBL" id="HHO73791.1"/>
    </source>
</evidence>
<comment type="catalytic activity">
    <reaction evidence="13 15">
        <text>riboflavin + ATP = FMN + ADP + H(+)</text>
        <dbReference type="Rhea" id="RHEA:14357"/>
        <dbReference type="ChEBI" id="CHEBI:15378"/>
        <dbReference type="ChEBI" id="CHEBI:30616"/>
        <dbReference type="ChEBI" id="CHEBI:57986"/>
        <dbReference type="ChEBI" id="CHEBI:58210"/>
        <dbReference type="ChEBI" id="CHEBI:456216"/>
        <dbReference type="EC" id="2.7.1.26"/>
    </reaction>
</comment>
<dbReference type="InterPro" id="IPR023465">
    <property type="entry name" value="Riboflavin_kinase_dom_sf"/>
</dbReference>
<dbReference type="EC" id="2.7.7.2" evidence="15"/>
<comment type="function">
    <text evidence="1">Catalyzes the phosphorylation of riboflavin to FMN followed by the adenylation of FMN to FAD.</text>
</comment>
<dbReference type="InterPro" id="IPR002606">
    <property type="entry name" value="Riboflavin_kinase_bac"/>
</dbReference>
<dbReference type="Gene3D" id="3.40.50.620">
    <property type="entry name" value="HUPs"/>
    <property type="match status" value="1"/>
</dbReference>
<evidence type="ECO:0000256" key="14">
    <source>
        <dbReference type="ARBA" id="ARBA00049494"/>
    </source>
</evidence>
<sequence length="314" mass="36501">MEKVVSLKVNSKCLKDLSCYEGLEEEHAITVGVFDGVHLGHQYLLKRLIESAQRRGLKSCVLSFYPHPSKVLSPRQQPCELTDPLERAERILRLGIDRVVFINFDREFSRIRAEDFLKHVLFERLRCRYLLVGYDWRFGYRREGEVELAKEIGQRLGFEVETAEPFYKNGHIISSTYIRRLLHSGRLEEASEYLGENYWVKRKVVRGSGRGSSLGYPTANLGPSENLCLKEGVYAVRVNEQFLGVANYGFRPTFDEKTKVLEVHILDFDGNLRGERLKVEFLSFLREEKKFSSKDELIKQIERDIAIVKEKFGR</sequence>
<gene>
    <name evidence="17" type="ORF">ENN04_04050</name>
</gene>
<dbReference type="InterPro" id="IPR015864">
    <property type="entry name" value="FAD_synthase"/>
</dbReference>
<evidence type="ECO:0000256" key="13">
    <source>
        <dbReference type="ARBA" id="ARBA00047880"/>
    </source>
</evidence>
<keyword evidence="8 15" id="KW-0547">Nucleotide-binding</keyword>
<dbReference type="InterPro" id="IPR014729">
    <property type="entry name" value="Rossmann-like_a/b/a_fold"/>
</dbReference>
<evidence type="ECO:0000256" key="1">
    <source>
        <dbReference type="ARBA" id="ARBA00002121"/>
    </source>
</evidence>
<dbReference type="PANTHER" id="PTHR22749:SF6">
    <property type="entry name" value="RIBOFLAVIN KINASE"/>
    <property type="match status" value="1"/>
</dbReference>
<dbReference type="PIRSF" id="PIRSF004491">
    <property type="entry name" value="FAD_Synth"/>
    <property type="match status" value="1"/>
</dbReference>
<comment type="pathway">
    <text evidence="2 15">Cofactor biosynthesis; FAD biosynthesis; FAD from FMN: step 1/1.</text>
</comment>
<dbReference type="FunFam" id="3.40.50.620:FF:000021">
    <property type="entry name" value="Riboflavin biosynthesis protein"/>
    <property type="match status" value="1"/>
</dbReference>
<feature type="domain" description="Riboflavin kinase" evidence="16">
    <location>
        <begin position="193"/>
        <end position="313"/>
    </location>
</feature>
<evidence type="ECO:0000256" key="7">
    <source>
        <dbReference type="ARBA" id="ARBA00022695"/>
    </source>
</evidence>
<dbReference type="UniPathway" id="UPA00276">
    <property type="reaction ID" value="UER00406"/>
</dbReference>
<dbReference type="AlphaFoldDB" id="A0A7C5X145"/>
<dbReference type="GO" id="GO:0005524">
    <property type="term" value="F:ATP binding"/>
    <property type="evidence" value="ECO:0007669"/>
    <property type="project" value="UniProtKB-UniRule"/>
</dbReference>
<keyword evidence="4 15" id="KW-0285">Flavoprotein</keyword>
<dbReference type="Pfam" id="PF01687">
    <property type="entry name" value="Flavokinase"/>
    <property type="match status" value="1"/>
</dbReference>
<dbReference type="InterPro" id="IPR015865">
    <property type="entry name" value="Riboflavin_kinase_bac/euk"/>
</dbReference>
<dbReference type="EC" id="2.7.1.26" evidence="15"/>
<evidence type="ECO:0000256" key="10">
    <source>
        <dbReference type="ARBA" id="ARBA00022827"/>
    </source>
</evidence>
<dbReference type="GO" id="GO:0009231">
    <property type="term" value="P:riboflavin biosynthetic process"/>
    <property type="evidence" value="ECO:0007669"/>
    <property type="project" value="InterPro"/>
</dbReference>
<evidence type="ECO:0000256" key="3">
    <source>
        <dbReference type="ARBA" id="ARBA00005201"/>
    </source>
</evidence>
<dbReference type="SUPFAM" id="SSF52374">
    <property type="entry name" value="Nucleotidylyl transferase"/>
    <property type="match status" value="1"/>
</dbReference>
<dbReference type="Pfam" id="PF06574">
    <property type="entry name" value="FAD_syn"/>
    <property type="match status" value="1"/>
</dbReference>
<dbReference type="NCBIfam" id="TIGR00083">
    <property type="entry name" value="ribF"/>
    <property type="match status" value="1"/>
</dbReference>
<keyword evidence="9 15" id="KW-0418">Kinase</keyword>
<dbReference type="GO" id="GO:0003919">
    <property type="term" value="F:FMN adenylyltransferase activity"/>
    <property type="evidence" value="ECO:0007669"/>
    <property type="project" value="UniProtKB-UniRule"/>
</dbReference>
<proteinExistence type="inferred from homology"/>
<evidence type="ECO:0000256" key="6">
    <source>
        <dbReference type="ARBA" id="ARBA00022679"/>
    </source>
</evidence>